<evidence type="ECO:0000259" key="2">
    <source>
        <dbReference type="Pfam" id="PF13690"/>
    </source>
</evidence>
<sequence>MLDRLMGAFMVERGLMTKNQLDQVNKVQESNRAKLGVVAVSEKLMTIAQAEQVNALQASMDMRFGDIAVEKGYLTDAQVERLLKLQGNSYMAFVQAVVDLGILPMEKIPEIEKEYETYVGATAIDMVELKTGNIDNIVPIFLHTGNKTYKSIFSMAIKALYRLVDNHVYIGKSYVVNSVREEVIGYQHFHGDVSGVLAISGKYDNMKKMAIAYTKEEFIETREDALDAICELINCINGLYATEESKKEVRIELNPPDFSVAFQGIDYEGIVVMPVYISGGEIKLIIRIV</sequence>
<dbReference type="InterPro" id="IPR028976">
    <property type="entry name" value="CheC-like_sf"/>
</dbReference>
<keyword evidence="4" id="KW-1185">Reference proteome</keyword>
<accession>A0A1I5WGH4</accession>
<name>A0A1I5WGH4_9FIRM</name>
<dbReference type="Pfam" id="PF13690">
    <property type="entry name" value="CheX"/>
    <property type="match status" value="1"/>
</dbReference>
<evidence type="ECO:0000256" key="1">
    <source>
        <dbReference type="ARBA" id="ARBA00022500"/>
    </source>
</evidence>
<dbReference type="InterPro" id="IPR037257">
    <property type="entry name" value="T2SS_E_N_sf"/>
</dbReference>
<dbReference type="OrthoDB" id="5614404at2"/>
<dbReference type="AlphaFoldDB" id="A0A1I5WGH4"/>
<organism evidence="3 4">
    <name type="scientific">Butyrivibrio proteoclasticus</name>
    <dbReference type="NCBI Taxonomy" id="43305"/>
    <lineage>
        <taxon>Bacteria</taxon>
        <taxon>Bacillati</taxon>
        <taxon>Bacillota</taxon>
        <taxon>Clostridia</taxon>
        <taxon>Lachnospirales</taxon>
        <taxon>Lachnospiraceae</taxon>
        <taxon>Butyrivibrio</taxon>
    </lineage>
</organism>
<keyword evidence="1" id="KW-0145">Chemotaxis</keyword>
<dbReference type="EMBL" id="FOXO01000022">
    <property type="protein sequence ID" value="SFQ18506.1"/>
    <property type="molecule type" value="Genomic_DNA"/>
</dbReference>
<dbReference type="SUPFAM" id="SSF103039">
    <property type="entry name" value="CheC-like"/>
    <property type="match status" value="1"/>
</dbReference>
<reference evidence="4" key="1">
    <citation type="submission" date="2016-10" db="EMBL/GenBank/DDBJ databases">
        <authorList>
            <person name="Varghese N."/>
            <person name="Submissions S."/>
        </authorList>
    </citation>
    <scope>NUCLEOTIDE SEQUENCE [LARGE SCALE GENOMIC DNA]</scope>
    <source>
        <strain evidence="4">P18</strain>
    </source>
</reference>
<evidence type="ECO:0000313" key="3">
    <source>
        <dbReference type="EMBL" id="SFQ18506.1"/>
    </source>
</evidence>
<dbReference type="InterPro" id="IPR028051">
    <property type="entry name" value="CheX-like_dom"/>
</dbReference>
<dbReference type="GO" id="GO:0006935">
    <property type="term" value="P:chemotaxis"/>
    <property type="evidence" value="ECO:0007669"/>
    <property type="project" value="UniProtKB-KW"/>
</dbReference>
<proteinExistence type="predicted"/>
<protein>
    <submittedName>
        <fullName evidence="3">Chemotaxis phosphatase CheX</fullName>
    </submittedName>
</protein>
<feature type="domain" description="Chemotaxis phosphatase CheX-like" evidence="2">
    <location>
        <begin position="183"/>
        <end position="257"/>
    </location>
</feature>
<dbReference type="Proteomes" id="UP000182624">
    <property type="component" value="Unassembled WGS sequence"/>
</dbReference>
<gene>
    <name evidence="3" type="ORF">SAMN04487928_12232</name>
</gene>
<dbReference type="Gene3D" id="3.40.1550.10">
    <property type="entry name" value="CheC-like"/>
    <property type="match status" value="1"/>
</dbReference>
<dbReference type="SUPFAM" id="SSF160246">
    <property type="entry name" value="EspE N-terminal domain-like"/>
    <property type="match status" value="1"/>
</dbReference>
<evidence type="ECO:0000313" key="4">
    <source>
        <dbReference type="Proteomes" id="UP000182624"/>
    </source>
</evidence>
<dbReference type="RefSeq" id="WP_074889917.1">
    <property type="nucleotide sequence ID" value="NZ_FOXO01000022.1"/>
</dbReference>